<reference evidence="1 2" key="1">
    <citation type="journal article" date="2015" name="Genome Announc.">
        <title>Whole-Genome Sequence of Leptospira interrogans Serovar Hardjo Subtype Hardjoprajitno Strain Norma, Isolated from Cattle in a Leptospirosis Outbreak in Brazil.</title>
        <authorList>
            <person name="Cosate M.R."/>
            <person name="Soares S.C."/>
            <person name="Mendes T.A."/>
            <person name="Raittz R.T."/>
            <person name="Moreira E.C."/>
            <person name="Leite R."/>
            <person name="Fernandes G.R."/>
            <person name="Haddad J.P."/>
            <person name="Ortega J.M."/>
        </authorList>
    </citation>
    <scope>NUCLEOTIDE SEQUENCE [LARGE SCALE GENOMIC DNA]</scope>
    <source>
        <strain evidence="1 2">Norma</strain>
    </source>
</reference>
<dbReference type="AlphaFoldDB" id="A0A0M5L9H3"/>
<protein>
    <submittedName>
        <fullName evidence="1">Uncharacterized protein</fullName>
    </submittedName>
</protein>
<evidence type="ECO:0000313" key="2">
    <source>
        <dbReference type="Proteomes" id="UP000056502"/>
    </source>
</evidence>
<dbReference type="Proteomes" id="UP000056502">
    <property type="component" value="Chromosome II"/>
</dbReference>
<proteinExistence type="predicted"/>
<name>A0A0M5L9H3_LEPIR</name>
<dbReference type="EMBL" id="CP012604">
    <property type="protein sequence ID" value="ALE41766.1"/>
    <property type="molecule type" value="Genomic_DNA"/>
</dbReference>
<evidence type="ECO:0000313" key="1">
    <source>
        <dbReference type="EMBL" id="ALE41766.1"/>
    </source>
</evidence>
<organism evidence="1">
    <name type="scientific">Leptospira interrogans serovar Hardjo str. Norma</name>
    <dbReference type="NCBI Taxonomy" id="1279460"/>
    <lineage>
        <taxon>Bacteria</taxon>
        <taxon>Pseudomonadati</taxon>
        <taxon>Spirochaetota</taxon>
        <taxon>Spirochaetia</taxon>
        <taxon>Leptospirales</taxon>
        <taxon>Leptospiraceae</taxon>
        <taxon>Leptospira</taxon>
    </lineage>
</organism>
<sequence length="48" mass="5536">MQNSSYFLLSEKNISKFLSFKIKFVVSTFCAKMSPMPVSKIIKNIVLF</sequence>
<gene>
    <name evidence="1" type="ORF">G436_4638</name>
</gene>
<dbReference type="PATRIC" id="fig|1279460.3.peg.4741"/>
<accession>A0A0M5L9H3</accession>